<feature type="domain" description="Retrovirus-related Pol polyprotein from transposon TNT 1-94-like beta-barrel" evidence="1">
    <location>
        <begin position="96"/>
        <end position="167"/>
    </location>
</feature>
<evidence type="ECO:0000313" key="3">
    <source>
        <dbReference type="Proteomes" id="UP000037035"/>
    </source>
</evidence>
<dbReference type="AlphaFoldDB" id="A0A0L6VB95"/>
<evidence type="ECO:0000259" key="1">
    <source>
        <dbReference type="Pfam" id="PF22936"/>
    </source>
</evidence>
<dbReference type="VEuPathDB" id="FungiDB:VP01_2000g2"/>
<gene>
    <name evidence="2" type="ORF">VP01_2000g2</name>
</gene>
<dbReference type="Pfam" id="PF22936">
    <property type="entry name" value="Pol_BBD"/>
    <property type="match status" value="1"/>
</dbReference>
<name>A0A0L6VB95_9BASI</name>
<protein>
    <recommendedName>
        <fullName evidence="1">Retrovirus-related Pol polyprotein from transposon TNT 1-94-like beta-barrel domain-containing protein</fullName>
    </recommendedName>
</protein>
<proteinExistence type="predicted"/>
<evidence type="ECO:0000313" key="2">
    <source>
        <dbReference type="EMBL" id="KNZ58071.1"/>
    </source>
</evidence>
<dbReference type="OrthoDB" id="1749787at2759"/>
<sequence>MGVEFVEPPKVAVAAMLGEELKKHPFDQSLKFWFYKSTKCKPNTHNTWAPHPQHRCWMLHPHLRPSTPYNPSEKIDCSEHSVSSFHSAISPPSMHFVLDSGSSAHIISDINLFFAIDLKEEGVVRTSSRAKCLKIKGCGSIKLLKKSGDLILHNVLYVPNICVNLLSKLIG</sequence>
<dbReference type="Proteomes" id="UP000037035">
    <property type="component" value="Unassembled WGS sequence"/>
</dbReference>
<reference evidence="2 3" key="1">
    <citation type="submission" date="2015-08" db="EMBL/GenBank/DDBJ databases">
        <title>Next Generation Sequencing and Analysis of the Genome of Puccinia sorghi L Schw, the Causal Agent of Maize Common Rust.</title>
        <authorList>
            <person name="Rochi L."/>
            <person name="Burguener G."/>
            <person name="Darino M."/>
            <person name="Turjanski A."/>
            <person name="Kreff E."/>
            <person name="Dieguez M.J."/>
            <person name="Sacco F."/>
        </authorList>
    </citation>
    <scope>NUCLEOTIDE SEQUENCE [LARGE SCALE GENOMIC DNA]</scope>
    <source>
        <strain evidence="2 3">RO10H11247</strain>
    </source>
</reference>
<comment type="caution">
    <text evidence="2">The sequence shown here is derived from an EMBL/GenBank/DDBJ whole genome shotgun (WGS) entry which is preliminary data.</text>
</comment>
<dbReference type="InterPro" id="IPR054722">
    <property type="entry name" value="PolX-like_BBD"/>
</dbReference>
<organism evidence="2 3">
    <name type="scientific">Puccinia sorghi</name>
    <dbReference type="NCBI Taxonomy" id="27349"/>
    <lineage>
        <taxon>Eukaryota</taxon>
        <taxon>Fungi</taxon>
        <taxon>Dikarya</taxon>
        <taxon>Basidiomycota</taxon>
        <taxon>Pucciniomycotina</taxon>
        <taxon>Pucciniomycetes</taxon>
        <taxon>Pucciniales</taxon>
        <taxon>Pucciniaceae</taxon>
        <taxon>Puccinia</taxon>
    </lineage>
</organism>
<accession>A0A0L6VB95</accession>
<keyword evidence="3" id="KW-1185">Reference proteome</keyword>
<dbReference type="EMBL" id="LAVV01006839">
    <property type="protein sequence ID" value="KNZ58071.1"/>
    <property type="molecule type" value="Genomic_DNA"/>
</dbReference>